<dbReference type="RefSeq" id="WP_131751211.1">
    <property type="nucleotide sequence ID" value="NZ_CAAAHY010000052.1"/>
</dbReference>
<reference evidence="1 2" key="1">
    <citation type="submission" date="2015-11" db="EMBL/GenBank/DDBJ databases">
        <title>Genomic analysis of 38 Legionella species identifies large and diverse effector repertoires.</title>
        <authorList>
            <person name="Burstein D."/>
            <person name="Amaro F."/>
            <person name="Zusman T."/>
            <person name="Lifshitz Z."/>
            <person name="Cohen O."/>
            <person name="Gilbert J.A."/>
            <person name="Pupko T."/>
            <person name="Shuman H.A."/>
            <person name="Segal G."/>
        </authorList>
    </citation>
    <scope>NUCLEOTIDE SEQUENCE [LARGE SCALE GENOMIC DNA]</scope>
    <source>
        <strain evidence="1 2">SE-32A-C8</strain>
    </source>
</reference>
<protein>
    <recommendedName>
        <fullName evidence="3">Coiled-coil protein</fullName>
    </recommendedName>
</protein>
<gene>
    <name evidence="1" type="ORF">Lery_0727</name>
</gene>
<evidence type="ECO:0000313" key="2">
    <source>
        <dbReference type="Proteomes" id="UP000054773"/>
    </source>
</evidence>
<sequence length="98" mass="10965">MNSISNKKTMPLAEALFRVKGELRLINRALDVGDNQKVLIHRISLKELLERLRHSLALSTRESTIDNILLSASKEIMRLADTTLDNASGYLSSCLLSQ</sequence>
<dbReference type="PATRIC" id="fig|448.7.peg.760"/>
<comment type="caution">
    <text evidence="1">The sequence shown here is derived from an EMBL/GenBank/DDBJ whole genome shotgun (WGS) entry which is preliminary data.</text>
</comment>
<dbReference type="AlphaFoldDB" id="A0A0W0TSY3"/>
<proteinExistence type="predicted"/>
<name>A0A0W0TSY3_LEGER</name>
<evidence type="ECO:0000313" key="1">
    <source>
        <dbReference type="EMBL" id="KTC98756.1"/>
    </source>
</evidence>
<keyword evidence="2" id="KW-1185">Reference proteome</keyword>
<organism evidence="1 2">
    <name type="scientific">Legionella erythra</name>
    <dbReference type="NCBI Taxonomy" id="448"/>
    <lineage>
        <taxon>Bacteria</taxon>
        <taxon>Pseudomonadati</taxon>
        <taxon>Pseudomonadota</taxon>
        <taxon>Gammaproteobacteria</taxon>
        <taxon>Legionellales</taxon>
        <taxon>Legionellaceae</taxon>
        <taxon>Legionella</taxon>
    </lineage>
</organism>
<accession>A0A0W0TSY3</accession>
<dbReference type="EMBL" id="LNYA01000015">
    <property type="protein sequence ID" value="KTC98756.1"/>
    <property type="molecule type" value="Genomic_DNA"/>
</dbReference>
<evidence type="ECO:0008006" key="3">
    <source>
        <dbReference type="Google" id="ProtNLM"/>
    </source>
</evidence>
<dbReference type="Proteomes" id="UP000054773">
    <property type="component" value="Unassembled WGS sequence"/>
</dbReference>